<dbReference type="EMBL" id="MCFH01000114">
    <property type="protein sequence ID" value="ORX39467.1"/>
    <property type="molecule type" value="Genomic_DNA"/>
</dbReference>
<evidence type="ECO:0000313" key="4">
    <source>
        <dbReference type="Proteomes" id="UP000193719"/>
    </source>
</evidence>
<organism evidence="3 4">
    <name type="scientific">Piromyces finnis</name>
    <dbReference type="NCBI Taxonomy" id="1754191"/>
    <lineage>
        <taxon>Eukaryota</taxon>
        <taxon>Fungi</taxon>
        <taxon>Fungi incertae sedis</taxon>
        <taxon>Chytridiomycota</taxon>
        <taxon>Chytridiomycota incertae sedis</taxon>
        <taxon>Neocallimastigomycetes</taxon>
        <taxon>Neocallimastigales</taxon>
        <taxon>Neocallimastigaceae</taxon>
        <taxon>Piromyces</taxon>
    </lineage>
</organism>
<gene>
    <name evidence="3" type="ORF">BCR36DRAFT_588270</name>
</gene>
<keyword evidence="1" id="KW-0472">Membrane</keyword>
<dbReference type="Pfam" id="PF02517">
    <property type="entry name" value="Rce1-like"/>
    <property type="match status" value="1"/>
</dbReference>
<feature type="transmembrane region" description="Helical" evidence="1">
    <location>
        <begin position="123"/>
        <end position="143"/>
    </location>
</feature>
<dbReference type="GO" id="GO:0004175">
    <property type="term" value="F:endopeptidase activity"/>
    <property type="evidence" value="ECO:0007669"/>
    <property type="project" value="UniProtKB-ARBA"/>
</dbReference>
<evidence type="ECO:0000256" key="1">
    <source>
        <dbReference type="SAM" id="Phobius"/>
    </source>
</evidence>
<evidence type="ECO:0000259" key="2">
    <source>
        <dbReference type="Pfam" id="PF02517"/>
    </source>
</evidence>
<dbReference type="InterPro" id="IPR003675">
    <property type="entry name" value="Rce1/LyrA-like_dom"/>
</dbReference>
<feature type="domain" description="CAAX prenyl protease 2/Lysostaphin resistance protein A-like" evidence="2">
    <location>
        <begin position="129"/>
        <end position="232"/>
    </location>
</feature>
<dbReference type="AlphaFoldDB" id="A0A1Y1UPG7"/>
<accession>A0A1Y1UPG7</accession>
<reference evidence="3 4" key="2">
    <citation type="submission" date="2016-08" db="EMBL/GenBank/DDBJ databases">
        <title>Pervasive Adenine N6-methylation of Active Genes in Fungi.</title>
        <authorList>
            <consortium name="DOE Joint Genome Institute"/>
            <person name="Mondo S.J."/>
            <person name="Dannebaum R.O."/>
            <person name="Kuo R.C."/>
            <person name="Labutti K."/>
            <person name="Haridas S."/>
            <person name="Kuo A."/>
            <person name="Salamov A."/>
            <person name="Ahrendt S.R."/>
            <person name="Lipzen A."/>
            <person name="Sullivan W."/>
            <person name="Andreopoulos W.B."/>
            <person name="Clum A."/>
            <person name="Lindquist E."/>
            <person name="Daum C."/>
            <person name="Ramamoorthy G.K."/>
            <person name="Gryganskyi A."/>
            <person name="Culley D."/>
            <person name="Magnuson J.K."/>
            <person name="James T.Y."/>
            <person name="O'Malley M.A."/>
            <person name="Stajich J.E."/>
            <person name="Spatafora J.W."/>
            <person name="Visel A."/>
            <person name="Grigoriev I.V."/>
        </authorList>
    </citation>
    <scope>NUCLEOTIDE SEQUENCE [LARGE SCALE GENOMIC DNA]</scope>
    <source>
        <strain evidence="4">finn</strain>
    </source>
</reference>
<proteinExistence type="predicted"/>
<keyword evidence="1" id="KW-1133">Transmembrane helix</keyword>
<dbReference type="GO" id="GO:0080120">
    <property type="term" value="P:CAAX-box protein maturation"/>
    <property type="evidence" value="ECO:0007669"/>
    <property type="project" value="UniProtKB-ARBA"/>
</dbReference>
<protein>
    <recommendedName>
        <fullName evidence="2">CAAX prenyl protease 2/Lysostaphin resistance protein A-like domain-containing protein</fullName>
    </recommendedName>
</protein>
<feature type="non-terminal residue" evidence="3">
    <location>
        <position position="232"/>
    </location>
</feature>
<sequence length="232" mass="25413">MENTKKSVILTIIGLYIVCELIKDIEFLLIKTDSTFIGENVICKIVCIIATVIVTKKLGYKLSDIGLKKKNAVRYALYGLGLGITTFAVSYGIEMTILGIQDKSPRLSVYITNFGLTGATNEISISFTAIVICIIGNIINVLAEEGMFRGIMLRAISDKCGFKTGNYVQALMFGVWHVITCVQGVIDGSMTIPMAIVFAFGYIVLAGILAIEWGTCMNMTGVLWVGMFEHFF</sequence>
<dbReference type="Proteomes" id="UP000193719">
    <property type="component" value="Unassembled WGS sequence"/>
</dbReference>
<feature type="transmembrane region" description="Helical" evidence="1">
    <location>
        <begin position="164"/>
        <end position="186"/>
    </location>
</feature>
<feature type="transmembrane region" description="Helical" evidence="1">
    <location>
        <begin position="192"/>
        <end position="211"/>
    </location>
</feature>
<feature type="transmembrane region" description="Helical" evidence="1">
    <location>
        <begin position="7"/>
        <end position="30"/>
    </location>
</feature>
<keyword evidence="4" id="KW-1185">Reference proteome</keyword>
<feature type="transmembrane region" description="Helical" evidence="1">
    <location>
        <begin position="36"/>
        <end position="54"/>
    </location>
</feature>
<comment type="caution">
    <text evidence="3">The sequence shown here is derived from an EMBL/GenBank/DDBJ whole genome shotgun (WGS) entry which is preliminary data.</text>
</comment>
<feature type="transmembrane region" description="Helical" evidence="1">
    <location>
        <begin position="75"/>
        <end position="93"/>
    </location>
</feature>
<keyword evidence="1" id="KW-0812">Transmembrane</keyword>
<evidence type="ECO:0000313" key="3">
    <source>
        <dbReference type="EMBL" id="ORX39467.1"/>
    </source>
</evidence>
<name>A0A1Y1UPG7_9FUNG</name>
<reference evidence="3 4" key="1">
    <citation type="submission" date="2016-08" db="EMBL/GenBank/DDBJ databases">
        <title>Genomes of anaerobic fungi encode conserved fungal cellulosomes for biomass hydrolysis.</title>
        <authorList>
            <consortium name="DOE Joint Genome Institute"/>
            <person name="Haitjema C.H."/>
            <person name="Gilmore S.P."/>
            <person name="Henske J.K."/>
            <person name="Solomon K.V."/>
            <person name="De Groot R."/>
            <person name="Kuo A."/>
            <person name="Mondo S.J."/>
            <person name="Salamov A.A."/>
            <person name="Labutti K."/>
            <person name="Zhao Z."/>
            <person name="Chiniquy J."/>
            <person name="Barry K."/>
            <person name="Brewer H.M."/>
            <person name="Purvine S.O."/>
            <person name="Wright A.T."/>
            <person name="Boxma B."/>
            <person name="Van Alen T."/>
            <person name="Hackstein J.H."/>
            <person name="Baker S.E."/>
            <person name="Grigoriev I.V."/>
            <person name="O'Malley M.A."/>
        </authorList>
    </citation>
    <scope>NUCLEOTIDE SEQUENCE [LARGE SCALE GENOMIC DNA]</scope>
    <source>
        <strain evidence="4">finn</strain>
    </source>
</reference>